<evidence type="ECO:0000256" key="7">
    <source>
        <dbReference type="ARBA" id="ARBA00023269"/>
    </source>
</evidence>
<evidence type="ECO:0000256" key="6">
    <source>
        <dbReference type="ARBA" id="ARBA00023242"/>
    </source>
</evidence>
<evidence type="ECO:0000256" key="9">
    <source>
        <dbReference type="SAM" id="MobiDB-lite"/>
    </source>
</evidence>
<feature type="region of interest" description="Disordered" evidence="9">
    <location>
        <begin position="1"/>
        <end position="33"/>
    </location>
</feature>
<keyword evidence="6 8" id="KW-0539">Nucleus</keyword>
<dbReference type="Gene3D" id="1.10.20.10">
    <property type="entry name" value="Histone, subunit A"/>
    <property type="match status" value="1"/>
</dbReference>
<dbReference type="GO" id="GO:0000786">
    <property type="term" value="C:nucleosome"/>
    <property type="evidence" value="ECO:0007669"/>
    <property type="project" value="UniProtKB-KW"/>
</dbReference>
<organism evidence="11 12">
    <name type="scientific">Cercospora kikuchii</name>
    <dbReference type="NCBI Taxonomy" id="84275"/>
    <lineage>
        <taxon>Eukaryota</taxon>
        <taxon>Fungi</taxon>
        <taxon>Dikarya</taxon>
        <taxon>Ascomycota</taxon>
        <taxon>Pezizomycotina</taxon>
        <taxon>Dothideomycetes</taxon>
        <taxon>Dothideomycetidae</taxon>
        <taxon>Mycosphaerellales</taxon>
        <taxon>Mycosphaerellaceae</taxon>
        <taxon>Cercospora</taxon>
    </lineage>
</organism>
<sequence>MAARKSAPSLPMPLDAPNSAPTPRLGRGQGTHRHRKILRDNIQGVTKPAIRRLARRGGVKRISGDIYEALRVALKVRVTEILEKVCVALQYQKRKTITTIDVVSALNRLGSPITGFERDCGYRVIYCKYYINNR</sequence>
<evidence type="ECO:0000313" key="12">
    <source>
        <dbReference type="Proteomes" id="UP000825890"/>
    </source>
</evidence>
<comment type="caution">
    <text evidence="11">The sequence shown here is derived from an EMBL/GenBank/DDBJ whole genome shotgun (WGS) entry which is preliminary data.</text>
</comment>
<evidence type="ECO:0000256" key="1">
    <source>
        <dbReference type="ARBA" id="ARBA00004123"/>
    </source>
</evidence>
<dbReference type="PANTHER" id="PTHR10484">
    <property type="entry name" value="HISTONE H4"/>
    <property type="match status" value="1"/>
</dbReference>
<dbReference type="Pfam" id="PF02969">
    <property type="entry name" value="TAF"/>
    <property type="match status" value="1"/>
</dbReference>
<feature type="domain" description="TATA box binding protein associated factor (TAF) histone-like fold" evidence="10">
    <location>
        <begin position="45"/>
        <end position="106"/>
    </location>
</feature>
<reference evidence="11 12" key="1">
    <citation type="submission" date="2021-01" db="EMBL/GenBank/DDBJ databases">
        <title>Cercospora kikuchii MAFF 305040 whole genome shotgun sequence.</title>
        <authorList>
            <person name="Kashiwa T."/>
            <person name="Suzuki T."/>
        </authorList>
    </citation>
    <scope>NUCLEOTIDE SEQUENCE [LARGE SCALE GENOMIC DNA]</scope>
    <source>
        <strain evidence="11 12">MAFF 305040</strain>
    </source>
</reference>
<dbReference type="GO" id="GO:0046982">
    <property type="term" value="F:protein heterodimerization activity"/>
    <property type="evidence" value="ECO:0007669"/>
    <property type="project" value="InterPro"/>
</dbReference>
<dbReference type="InterPro" id="IPR001951">
    <property type="entry name" value="Histone_H4"/>
</dbReference>
<dbReference type="AlphaFoldDB" id="A0A9P3CMX4"/>
<evidence type="ECO:0000256" key="3">
    <source>
        <dbReference type="ARBA" id="ARBA00006564"/>
    </source>
</evidence>
<dbReference type="GO" id="GO:0030527">
    <property type="term" value="F:structural constituent of chromatin"/>
    <property type="evidence" value="ECO:0007669"/>
    <property type="project" value="InterPro"/>
</dbReference>
<dbReference type="SMART" id="SM00417">
    <property type="entry name" value="H4"/>
    <property type="match status" value="1"/>
</dbReference>
<dbReference type="InterPro" id="IPR009072">
    <property type="entry name" value="Histone-fold"/>
</dbReference>
<dbReference type="InterPro" id="IPR004823">
    <property type="entry name" value="TAF_TATA-bd_Histone-like_dom"/>
</dbReference>
<dbReference type="GO" id="GO:0005634">
    <property type="term" value="C:nucleus"/>
    <property type="evidence" value="ECO:0007669"/>
    <property type="project" value="UniProtKB-SubCell"/>
</dbReference>
<name>A0A9P3CMX4_9PEZI</name>
<dbReference type="SUPFAM" id="SSF47113">
    <property type="entry name" value="Histone-fold"/>
    <property type="match status" value="1"/>
</dbReference>
<comment type="function">
    <text evidence="8">Core component of nucleosome. Nucleosomes wrap and compact DNA into chromatin, limiting DNA accessibility to the cellular machineries which require DNA as a template. Histones thereby play a central role in transcription regulation, DNA repair, DNA replication and chromosomal stability. DNA accessibility is regulated via a complex set of post-translational modifications of histones, also called histone code, and nucleosome remodeling.</text>
</comment>
<dbReference type="PRINTS" id="PR00623">
    <property type="entry name" value="HISTONEH4"/>
</dbReference>
<comment type="subunit">
    <text evidence="8">The nucleosome is a histone octamer containing two molecules each of H2A, H2B, H3 and H4 assembled in one H3-H4 heterotetramer and two H2A-H2B heterodimers. The octamer wraps approximately 147 bp of DNA.</text>
</comment>
<proteinExistence type="inferred from homology"/>
<evidence type="ECO:0000313" key="11">
    <source>
        <dbReference type="EMBL" id="GIZ41353.1"/>
    </source>
</evidence>
<evidence type="ECO:0000259" key="10">
    <source>
        <dbReference type="Pfam" id="PF02969"/>
    </source>
</evidence>
<dbReference type="GO" id="GO:0003677">
    <property type="term" value="F:DNA binding"/>
    <property type="evidence" value="ECO:0007669"/>
    <property type="project" value="UniProtKB-KW"/>
</dbReference>
<comment type="subcellular location">
    <subcellularLocation>
        <location evidence="2">Chromosome</location>
    </subcellularLocation>
    <subcellularLocation>
        <location evidence="1">Nucleus</location>
    </subcellularLocation>
</comment>
<keyword evidence="5 8" id="KW-0238">DNA-binding</keyword>
<dbReference type="OrthoDB" id="3919494at2759"/>
<dbReference type="CDD" id="cd22912">
    <property type="entry name" value="HFD_H4"/>
    <property type="match status" value="1"/>
</dbReference>
<comment type="similarity">
    <text evidence="3 8">Belongs to the histone H4 family.</text>
</comment>
<keyword evidence="12" id="KW-1185">Reference proteome</keyword>
<evidence type="ECO:0000256" key="5">
    <source>
        <dbReference type="ARBA" id="ARBA00023125"/>
    </source>
</evidence>
<protein>
    <recommendedName>
        <fullName evidence="8">Histone H4</fullName>
    </recommendedName>
</protein>
<dbReference type="RefSeq" id="XP_044655840.1">
    <property type="nucleotide sequence ID" value="XM_044799905.1"/>
</dbReference>
<gene>
    <name evidence="11" type="ORF">CKM354_000465900</name>
</gene>
<dbReference type="GeneID" id="68290234"/>
<keyword evidence="4 8" id="KW-0158">Chromosome</keyword>
<evidence type="ECO:0000256" key="2">
    <source>
        <dbReference type="ARBA" id="ARBA00004286"/>
    </source>
</evidence>
<evidence type="ECO:0000256" key="4">
    <source>
        <dbReference type="ARBA" id="ARBA00022454"/>
    </source>
</evidence>
<dbReference type="Proteomes" id="UP000825890">
    <property type="component" value="Unassembled WGS sequence"/>
</dbReference>
<dbReference type="EMBL" id="BOLY01000003">
    <property type="protein sequence ID" value="GIZ41353.1"/>
    <property type="molecule type" value="Genomic_DNA"/>
</dbReference>
<evidence type="ECO:0000256" key="8">
    <source>
        <dbReference type="RuleBase" id="RU000528"/>
    </source>
</evidence>
<keyword evidence="7 8" id="KW-0544">Nucleosome core</keyword>
<accession>A0A9P3CMX4</accession>